<keyword evidence="5" id="KW-1185">Reference proteome</keyword>
<reference evidence="4 5" key="1">
    <citation type="submission" date="2020-08" db="EMBL/GenBank/DDBJ databases">
        <title>A Genomic Blueprint of the Chicken Gut Microbiome.</title>
        <authorList>
            <person name="Gilroy R."/>
            <person name="Ravi A."/>
            <person name="Getino M."/>
            <person name="Pursley I."/>
            <person name="Horton D.L."/>
            <person name="Alikhan N.-F."/>
            <person name="Baker D."/>
            <person name="Gharbi K."/>
            <person name="Hall N."/>
            <person name="Watson M."/>
            <person name="Adriaenssens E.M."/>
            <person name="Foster-Nyarko E."/>
            <person name="Jarju S."/>
            <person name="Secka A."/>
            <person name="Antonio M."/>
            <person name="Oren A."/>
            <person name="Chaudhuri R."/>
            <person name="La Ragione R.M."/>
            <person name="Hildebrand F."/>
            <person name="Pallen M.J."/>
        </authorList>
    </citation>
    <scope>NUCLEOTIDE SEQUENCE [LARGE SCALE GENOMIC DNA]</scope>
    <source>
        <strain evidence="4 5">Sa1CUA4</strain>
    </source>
</reference>
<protein>
    <submittedName>
        <fullName evidence="4">LPXTG cell wall anchor domain-containing protein</fullName>
    </submittedName>
</protein>
<feature type="transmembrane region" description="Helical" evidence="2">
    <location>
        <begin position="66"/>
        <end position="84"/>
    </location>
</feature>
<keyword evidence="3" id="KW-0732">Signal</keyword>
<comment type="caution">
    <text evidence="4">The sequence shown here is derived from an EMBL/GenBank/DDBJ whole genome shotgun (WGS) entry which is preliminary data.</text>
</comment>
<evidence type="ECO:0000313" key="4">
    <source>
        <dbReference type="EMBL" id="MBD8022587.1"/>
    </source>
</evidence>
<accession>A0ABR8X0D1</accession>
<gene>
    <name evidence="4" type="ORF">H9622_03155</name>
</gene>
<dbReference type="RefSeq" id="WP_191764148.1">
    <property type="nucleotide sequence ID" value="NZ_JACSPM010000001.1"/>
</dbReference>
<sequence length="139" mass="14337">MTRARRLAAASALIVAAVLAPSPALADEIETGSDGVVVTVEIEPLRCVVDCGAGVLPTTGADYPMLFVWLALVLVAAGAALLFGRRVRAFSNVIGREPGASPYYVVSGRHADDAAEGLPSTDATVPSRGDAPGRPRRAR</sequence>
<organism evidence="4 5">
    <name type="scientific">Microbacterium gallinarum</name>
    <dbReference type="NCBI Taxonomy" id="2762209"/>
    <lineage>
        <taxon>Bacteria</taxon>
        <taxon>Bacillati</taxon>
        <taxon>Actinomycetota</taxon>
        <taxon>Actinomycetes</taxon>
        <taxon>Micrococcales</taxon>
        <taxon>Microbacteriaceae</taxon>
        <taxon>Microbacterium</taxon>
    </lineage>
</organism>
<proteinExistence type="predicted"/>
<dbReference type="EMBL" id="JACSPM010000001">
    <property type="protein sequence ID" value="MBD8022587.1"/>
    <property type="molecule type" value="Genomic_DNA"/>
</dbReference>
<name>A0ABR8X0D1_9MICO</name>
<feature type="signal peptide" evidence="3">
    <location>
        <begin position="1"/>
        <end position="26"/>
    </location>
</feature>
<evidence type="ECO:0000313" key="5">
    <source>
        <dbReference type="Proteomes" id="UP000602532"/>
    </source>
</evidence>
<evidence type="ECO:0000256" key="3">
    <source>
        <dbReference type="SAM" id="SignalP"/>
    </source>
</evidence>
<dbReference type="Proteomes" id="UP000602532">
    <property type="component" value="Unassembled WGS sequence"/>
</dbReference>
<keyword evidence="2" id="KW-0472">Membrane</keyword>
<dbReference type="NCBIfam" id="TIGR01167">
    <property type="entry name" value="LPXTG_anchor"/>
    <property type="match status" value="1"/>
</dbReference>
<feature type="chain" id="PRO_5047445825" evidence="3">
    <location>
        <begin position="27"/>
        <end position="139"/>
    </location>
</feature>
<keyword evidence="2" id="KW-0812">Transmembrane</keyword>
<keyword evidence="2" id="KW-1133">Transmembrane helix</keyword>
<feature type="region of interest" description="Disordered" evidence="1">
    <location>
        <begin position="114"/>
        <end position="139"/>
    </location>
</feature>
<evidence type="ECO:0000256" key="2">
    <source>
        <dbReference type="SAM" id="Phobius"/>
    </source>
</evidence>
<evidence type="ECO:0000256" key="1">
    <source>
        <dbReference type="SAM" id="MobiDB-lite"/>
    </source>
</evidence>